<dbReference type="AlphaFoldDB" id="A0A0E9WQ88"/>
<accession>A0A0E9WQ88</accession>
<evidence type="ECO:0000313" key="2">
    <source>
        <dbReference type="EMBL" id="JAH92436.1"/>
    </source>
</evidence>
<protein>
    <submittedName>
        <fullName evidence="2">Uncharacterized protein</fullName>
    </submittedName>
</protein>
<sequence length="78" mass="8922">MAVSLKNSLEIRFLKYVQIVNRGQRKSWRIITVSVGIFIGTTANLICGHLRNGKLQRSTCQEETRTTIQWISSTFLPL</sequence>
<feature type="transmembrane region" description="Helical" evidence="1">
    <location>
        <begin position="28"/>
        <end position="47"/>
    </location>
</feature>
<organism evidence="2">
    <name type="scientific">Anguilla anguilla</name>
    <name type="common">European freshwater eel</name>
    <name type="synonym">Muraena anguilla</name>
    <dbReference type="NCBI Taxonomy" id="7936"/>
    <lineage>
        <taxon>Eukaryota</taxon>
        <taxon>Metazoa</taxon>
        <taxon>Chordata</taxon>
        <taxon>Craniata</taxon>
        <taxon>Vertebrata</taxon>
        <taxon>Euteleostomi</taxon>
        <taxon>Actinopterygii</taxon>
        <taxon>Neopterygii</taxon>
        <taxon>Teleostei</taxon>
        <taxon>Anguilliformes</taxon>
        <taxon>Anguillidae</taxon>
        <taxon>Anguilla</taxon>
    </lineage>
</organism>
<keyword evidence="1" id="KW-1133">Transmembrane helix</keyword>
<name>A0A0E9WQ88_ANGAN</name>
<keyword evidence="1" id="KW-0812">Transmembrane</keyword>
<keyword evidence="1" id="KW-0472">Membrane</keyword>
<reference evidence="2" key="2">
    <citation type="journal article" date="2015" name="Fish Shellfish Immunol.">
        <title>Early steps in the European eel (Anguilla anguilla)-Vibrio vulnificus interaction in the gills: Role of the RtxA13 toxin.</title>
        <authorList>
            <person name="Callol A."/>
            <person name="Pajuelo D."/>
            <person name="Ebbesson L."/>
            <person name="Teles M."/>
            <person name="MacKenzie S."/>
            <person name="Amaro C."/>
        </authorList>
    </citation>
    <scope>NUCLEOTIDE SEQUENCE</scope>
</reference>
<reference evidence="2" key="1">
    <citation type="submission" date="2014-11" db="EMBL/GenBank/DDBJ databases">
        <authorList>
            <person name="Amaro Gonzalez C."/>
        </authorList>
    </citation>
    <scope>NUCLEOTIDE SEQUENCE</scope>
</reference>
<evidence type="ECO:0000256" key="1">
    <source>
        <dbReference type="SAM" id="Phobius"/>
    </source>
</evidence>
<proteinExistence type="predicted"/>
<dbReference type="EMBL" id="GBXM01016141">
    <property type="protein sequence ID" value="JAH92436.1"/>
    <property type="molecule type" value="Transcribed_RNA"/>
</dbReference>